<dbReference type="AlphaFoldDB" id="A0A7H8RE96"/>
<accession>A0A7H8RE96</accession>
<keyword evidence="3" id="KW-1185">Reference proteome</keyword>
<name>A0A7H8RE96_TALRU</name>
<feature type="compositionally biased region" description="Basic and acidic residues" evidence="1">
    <location>
        <begin position="1"/>
        <end position="11"/>
    </location>
</feature>
<organism evidence="2 3">
    <name type="scientific">Talaromyces rugulosus</name>
    <name type="common">Penicillium rugulosum</name>
    <dbReference type="NCBI Taxonomy" id="121627"/>
    <lineage>
        <taxon>Eukaryota</taxon>
        <taxon>Fungi</taxon>
        <taxon>Dikarya</taxon>
        <taxon>Ascomycota</taxon>
        <taxon>Pezizomycotina</taxon>
        <taxon>Eurotiomycetes</taxon>
        <taxon>Eurotiomycetidae</taxon>
        <taxon>Eurotiales</taxon>
        <taxon>Trichocomaceae</taxon>
        <taxon>Talaromyces</taxon>
        <taxon>Talaromyces sect. Islandici</taxon>
    </lineage>
</organism>
<evidence type="ECO:0000313" key="2">
    <source>
        <dbReference type="EMBL" id="QKX63835.1"/>
    </source>
</evidence>
<proteinExistence type="predicted"/>
<dbReference type="Proteomes" id="UP000509510">
    <property type="component" value="Chromosome VI"/>
</dbReference>
<sequence length="241" mass="26079">MASEEHRRCESRNSSQSEAVDTEMPEARSPGAEGKSKSRATTTAPSLSNLSCSSIFNLGNPTVFALLFYTITNDNNENNNDDDKNDNNINGNDDDNTDEKSDNHYNRDRNENDILTALLLQGIASAITNSTPNEELSFASSILVPTNQGSQITTTYQKGSEETNTVRNAKLNAEAGIPSTLHSVINWCLEKSRNSDSPQTAQGPEAATTLGPAMNKLRTGEASDQRTVNSPQSRLLVIVIA</sequence>
<dbReference type="EMBL" id="CP055903">
    <property type="protein sequence ID" value="QKX63835.1"/>
    <property type="molecule type" value="Genomic_DNA"/>
</dbReference>
<evidence type="ECO:0000313" key="3">
    <source>
        <dbReference type="Proteomes" id="UP000509510"/>
    </source>
</evidence>
<feature type="region of interest" description="Disordered" evidence="1">
    <location>
        <begin position="1"/>
        <end position="46"/>
    </location>
</feature>
<evidence type="ECO:0000256" key="1">
    <source>
        <dbReference type="SAM" id="MobiDB-lite"/>
    </source>
</evidence>
<reference evidence="3" key="1">
    <citation type="submission" date="2020-06" db="EMBL/GenBank/DDBJ databases">
        <title>A chromosome-scale genome assembly of Talaromyces rugulosus W13939.</title>
        <authorList>
            <person name="Wang B."/>
            <person name="Guo L."/>
            <person name="Ye K."/>
            <person name="Wang L."/>
        </authorList>
    </citation>
    <scope>NUCLEOTIDE SEQUENCE [LARGE SCALE GENOMIC DNA]</scope>
    <source>
        <strain evidence="3">W13939</strain>
    </source>
</reference>
<gene>
    <name evidence="2" type="ORF">TRUGW13939_11006</name>
</gene>
<dbReference type="RefSeq" id="XP_035350009.1">
    <property type="nucleotide sequence ID" value="XM_035494116.1"/>
</dbReference>
<dbReference type="KEGG" id="trg:TRUGW13939_11006"/>
<protein>
    <submittedName>
        <fullName evidence="2">Uncharacterized protein</fullName>
    </submittedName>
</protein>
<dbReference type="GeneID" id="55998485"/>
<feature type="compositionally biased region" description="Basic and acidic residues" evidence="1">
    <location>
        <begin position="98"/>
        <end position="107"/>
    </location>
</feature>
<feature type="region of interest" description="Disordered" evidence="1">
    <location>
        <begin position="193"/>
        <end position="213"/>
    </location>
</feature>
<feature type="region of interest" description="Disordered" evidence="1">
    <location>
        <begin position="76"/>
        <end position="107"/>
    </location>
</feature>